<dbReference type="OrthoDB" id="10060499at2759"/>
<evidence type="ECO:0000313" key="14">
    <source>
        <dbReference type="Proteomes" id="UP000824540"/>
    </source>
</evidence>
<dbReference type="InterPro" id="IPR041048">
    <property type="entry name" value="RuvB-like_C"/>
</dbReference>
<comment type="function">
    <text evidence="11">Proposed core component of the chromatin remodeling Ino80 complex which exhibits DNA- and nucleosome-activated ATPase activity and catalyzes ATP-dependent nucleosome sliding.</text>
</comment>
<dbReference type="EC" id="3.6.4.12" evidence="11"/>
<dbReference type="Pfam" id="PF06068">
    <property type="entry name" value="TIP49"/>
    <property type="match status" value="1"/>
</dbReference>
<dbReference type="Gene3D" id="2.40.50.360">
    <property type="entry name" value="RuvB-like helicase, domain II"/>
    <property type="match status" value="1"/>
</dbReference>
<sequence>MKIEEVKSTTKTQRIASHSHVKGLGLDEAGNAKQSASGLVGQETAREACGIIVELIRSKKMAGRAVLLAGPPGTGKTALALAMAQELGNKVPFCPMVGSEVYSSEIKKTEVLMENFRRAIGLRIKETKEVYEGEVTELTPCETENPMGGYGKTISHVIIGLKTGKGTKQLKLDPSIYESLQKERVEVGDVIYIEANSGAVKRQGRCDTFATEFDLEAEEYVPLPKGDVHKKKEIIQDVTLHDLDVANARPQGGQDILSMMGQLMKPKKTEITDKLRAEINKVVNRYIDQGVAELVPGVLFVDEVHMLDIECFTYLHRALESSIAPIVVGTEDISSPHGIPLDLLDRVMIIRTMLYTPQEMKQIIKIRAQTEGISISEEALNHLGEIGTKTTLRYAVQLLTPASLLGRVQGKDSVEREQVEEINELFYDAKSSAKILQDQHDKFMK</sequence>
<dbReference type="FunFam" id="2.40.50.360:FF:000001">
    <property type="entry name" value="RuvB-like helicase"/>
    <property type="match status" value="1"/>
</dbReference>
<keyword evidence="5 11" id="KW-0347">Helicase</keyword>
<dbReference type="Proteomes" id="UP000824540">
    <property type="component" value="Unassembled WGS sequence"/>
</dbReference>
<feature type="domain" description="AAA+ ATPase" evidence="12">
    <location>
        <begin position="62"/>
        <end position="354"/>
    </location>
</feature>
<dbReference type="SUPFAM" id="SSF52540">
    <property type="entry name" value="P-loop containing nucleoside triphosphate hydrolases"/>
    <property type="match status" value="1"/>
</dbReference>
<keyword evidence="3 11" id="KW-0547">Nucleotide-binding</keyword>
<name>A0A8T2MW99_9TELE</name>
<dbReference type="GO" id="GO:0060420">
    <property type="term" value="P:regulation of heart growth"/>
    <property type="evidence" value="ECO:0007669"/>
    <property type="project" value="UniProtKB-ARBA"/>
</dbReference>
<evidence type="ECO:0000256" key="9">
    <source>
        <dbReference type="ARBA" id="ARBA00024190"/>
    </source>
</evidence>
<dbReference type="GO" id="GO:0120293">
    <property type="term" value="C:dynein axonemal particle"/>
    <property type="evidence" value="ECO:0007669"/>
    <property type="project" value="UniProtKB-SubCell"/>
</dbReference>
<dbReference type="GO" id="GO:0006310">
    <property type="term" value="P:DNA recombination"/>
    <property type="evidence" value="ECO:0007669"/>
    <property type="project" value="UniProtKB-KW"/>
</dbReference>
<comment type="catalytic activity">
    <reaction evidence="10">
        <text>ATP + H2O = ADP + phosphate + H(+)</text>
        <dbReference type="Rhea" id="RHEA:13065"/>
        <dbReference type="ChEBI" id="CHEBI:15377"/>
        <dbReference type="ChEBI" id="CHEBI:15378"/>
        <dbReference type="ChEBI" id="CHEBI:30616"/>
        <dbReference type="ChEBI" id="CHEBI:43474"/>
        <dbReference type="ChEBI" id="CHEBI:456216"/>
        <dbReference type="EC" id="3.6.4.12"/>
    </reaction>
    <physiologicalReaction direction="left-to-right" evidence="10">
        <dbReference type="Rhea" id="RHEA:13066"/>
    </physiologicalReaction>
</comment>
<evidence type="ECO:0000256" key="10">
    <source>
        <dbReference type="ARBA" id="ARBA00048432"/>
    </source>
</evidence>
<dbReference type="SUPFAM" id="SSF50249">
    <property type="entry name" value="Nucleic acid-binding proteins"/>
    <property type="match status" value="1"/>
</dbReference>
<keyword evidence="6 11" id="KW-0067">ATP-binding</keyword>
<gene>
    <name evidence="13" type="ORF">JZ751_014737</name>
</gene>
<keyword evidence="11" id="KW-0805">Transcription regulation</keyword>
<dbReference type="GO" id="GO:0016787">
    <property type="term" value="F:hydrolase activity"/>
    <property type="evidence" value="ECO:0007669"/>
    <property type="project" value="UniProtKB-KW"/>
</dbReference>
<evidence type="ECO:0000256" key="6">
    <source>
        <dbReference type="ARBA" id="ARBA00022840"/>
    </source>
</evidence>
<dbReference type="SMART" id="SM00382">
    <property type="entry name" value="AAA"/>
    <property type="match status" value="1"/>
</dbReference>
<organism evidence="13 14">
    <name type="scientific">Albula glossodonta</name>
    <name type="common">roundjaw bonefish</name>
    <dbReference type="NCBI Taxonomy" id="121402"/>
    <lineage>
        <taxon>Eukaryota</taxon>
        <taxon>Metazoa</taxon>
        <taxon>Chordata</taxon>
        <taxon>Craniata</taxon>
        <taxon>Vertebrata</taxon>
        <taxon>Euteleostomi</taxon>
        <taxon>Actinopterygii</taxon>
        <taxon>Neopterygii</taxon>
        <taxon>Teleostei</taxon>
        <taxon>Albuliformes</taxon>
        <taxon>Albulidae</taxon>
        <taxon>Albula</taxon>
    </lineage>
</organism>
<dbReference type="PANTHER" id="PTHR11093">
    <property type="entry name" value="RUVB-RELATED REPTIN AND PONTIN"/>
    <property type="match status" value="1"/>
</dbReference>
<evidence type="ECO:0000256" key="4">
    <source>
        <dbReference type="ARBA" id="ARBA00022801"/>
    </source>
</evidence>
<evidence type="ECO:0000256" key="7">
    <source>
        <dbReference type="ARBA" id="ARBA00023172"/>
    </source>
</evidence>
<keyword evidence="11" id="KW-0227">DNA damage</keyword>
<dbReference type="GO" id="GO:0005576">
    <property type="term" value="C:extracellular region"/>
    <property type="evidence" value="ECO:0007669"/>
    <property type="project" value="GOC"/>
</dbReference>
<dbReference type="InterPro" id="IPR027417">
    <property type="entry name" value="P-loop_NTPase"/>
</dbReference>
<evidence type="ECO:0000313" key="13">
    <source>
        <dbReference type="EMBL" id="KAG9332639.1"/>
    </source>
</evidence>
<comment type="similarity">
    <text evidence="2 11">Belongs to the RuvB family.</text>
</comment>
<evidence type="ECO:0000256" key="5">
    <source>
        <dbReference type="ARBA" id="ARBA00022806"/>
    </source>
</evidence>
<dbReference type="GO" id="GO:0005524">
    <property type="term" value="F:ATP binding"/>
    <property type="evidence" value="ECO:0007669"/>
    <property type="project" value="UniProtKB-KW"/>
</dbReference>
<evidence type="ECO:0000256" key="2">
    <source>
        <dbReference type="ARBA" id="ARBA00007519"/>
    </source>
</evidence>
<dbReference type="InterPro" id="IPR003593">
    <property type="entry name" value="AAA+_ATPase"/>
</dbReference>
<dbReference type="GO" id="GO:0006281">
    <property type="term" value="P:DNA repair"/>
    <property type="evidence" value="ECO:0007669"/>
    <property type="project" value="UniProtKB-KW"/>
</dbReference>
<keyword evidence="11" id="KW-0804">Transcription</keyword>
<keyword evidence="8 11" id="KW-0539">Nucleus</keyword>
<dbReference type="InterPro" id="IPR042487">
    <property type="entry name" value="RuvBL1/2_DNA/RNA_bd_dom"/>
</dbReference>
<evidence type="ECO:0000256" key="3">
    <source>
        <dbReference type="ARBA" id="ARBA00022741"/>
    </source>
</evidence>
<dbReference type="EMBL" id="JAFBMS010000237">
    <property type="protein sequence ID" value="KAG9332639.1"/>
    <property type="molecule type" value="Genomic_DNA"/>
</dbReference>
<dbReference type="InterPro" id="IPR012340">
    <property type="entry name" value="NA-bd_OB-fold"/>
</dbReference>
<evidence type="ECO:0000256" key="8">
    <source>
        <dbReference type="ARBA" id="ARBA00023242"/>
    </source>
</evidence>
<accession>A0A8T2MW99</accession>
<dbReference type="GO" id="GO:0003351">
    <property type="term" value="P:epithelial cilium movement involved in extracellular fluid movement"/>
    <property type="evidence" value="ECO:0007669"/>
    <property type="project" value="UniProtKB-ARBA"/>
</dbReference>
<evidence type="ECO:0000256" key="1">
    <source>
        <dbReference type="ARBA" id="ARBA00004123"/>
    </source>
</evidence>
<dbReference type="InterPro" id="IPR010339">
    <property type="entry name" value="TIP49_P-loop"/>
</dbReference>
<keyword evidence="11" id="KW-0234">DNA repair</keyword>
<evidence type="ECO:0000259" key="12">
    <source>
        <dbReference type="SMART" id="SM00382"/>
    </source>
</evidence>
<comment type="subcellular location">
    <subcellularLocation>
        <location evidence="9">Dynein axonemal particle</location>
    </subcellularLocation>
    <subcellularLocation>
        <location evidence="1 11">Nucleus</location>
    </subcellularLocation>
</comment>
<keyword evidence="14" id="KW-1185">Reference proteome</keyword>
<dbReference type="FunFam" id="1.10.8.60:FF:000010">
    <property type="entry name" value="RuvB-like helicase"/>
    <property type="match status" value="1"/>
</dbReference>
<dbReference type="InterPro" id="IPR027238">
    <property type="entry name" value="RuvB-like"/>
</dbReference>
<dbReference type="AlphaFoldDB" id="A0A8T2MW99"/>
<dbReference type="GO" id="GO:0005634">
    <property type="term" value="C:nucleus"/>
    <property type="evidence" value="ECO:0007669"/>
    <property type="project" value="UniProtKB-SubCell"/>
</dbReference>
<proteinExistence type="inferred from homology"/>
<evidence type="ECO:0000256" key="11">
    <source>
        <dbReference type="RuleBase" id="RU363048"/>
    </source>
</evidence>
<comment type="caution">
    <text evidence="13">The sequence shown here is derived from an EMBL/GenBank/DDBJ whole genome shotgun (WGS) entry which is preliminary data.</text>
</comment>
<dbReference type="Gene3D" id="3.40.50.300">
    <property type="entry name" value="P-loop containing nucleotide triphosphate hydrolases"/>
    <property type="match status" value="1"/>
</dbReference>
<protein>
    <recommendedName>
        <fullName evidence="11">RuvB-like helicase</fullName>
        <ecNumber evidence="11">3.6.4.12</ecNumber>
    </recommendedName>
</protein>
<dbReference type="Pfam" id="PF17856">
    <property type="entry name" value="TIP49_C"/>
    <property type="match status" value="1"/>
</dbReference>
<keyword evidence="4 11" id="KW-0378">Hydrolase</keyword>
<dbReference type="Gene3D" id="1.10.8.60">
    <property type="match status" value="1"/>
</dbReference>
<dbReference type="GO" id="GO:0070286">
    <property type="term" value="P:axonemal dynein complex assembly"/>
    <property type="evidence" value="ECO:0007669"/>
    <property type="project" value="UniProtKB-ARBA"/>
</dbReference>
<reference evidence="13" key="1">
    <citation type="thesis" date="2021" institute="BYU ScholarsArchive" country="Provo, UT, USA">
        <title>Applications of and Algorithms for Genome Assembly and Genomic Analyses with an Emphasis on Marine Teleosts.</title>
        <authorList>
            <person name="Pickett B.D."/>
        </authorList>
    </citation>
    <scope>NUCLEOTIDE SEQUENCE</scope>
    <source>
        <strain evidence="13">HI-2016</strain>
    </source>
</reference>
<dbReference type="GO" id="GO:0003678">
    <property type="term" value="F:DNA helicase activity"/>
    <property type="evidence" value="ECO:0007669"/>
    <property type="project" value="UniProtKB-EC"/>
</dbReference>
<keyword evidence="7 11" id="KW-0233">DNA recombination</keyword>